<proteinExistence type="predicted"/>
<gene>
    <name evidence="1" type="ORF">S01H4_28685</name>
</gene>
<reference evidence="1" key="1">
    <citation type="journal article" date="2014" name="Front. Microbiol.">
        <title>High frequency of phylogenetically diverse reductive dehalogenase-homologous genes in deep subseafloor sedimentary metagenomes.</title>
        <authorList>
            <person name="Kawai M."/>
            <person name="Futagami T."/>
            <person name="Toyoda A."/>
            <person name="Takaki Y."/>
            <person name="Nishi S."/>
            <person name="Hori S."/>
            <person name="Arai W."/>
            <person name="Tsubouchi T."/>
            <person name="Morono Y."/>
            <person name="Uchiyama I."/>
            <person name="Ito T."/>
            <person name="Fujiyama A."/>
            <person name="Inagaki F."/>
            <person name="Takami H."/>
        </authorList>
    </citation>
    <scope>NUCLEOTIDE SEQUENCE</scope>
    <source>
        <strain evidence="1">Expedition CK06-06</strain>
    </source>
</reference>
<evidence type="ECO:0000313" key="1">
    <source>
        <dbReference type="EMBL" id="GAG87600.1"/>
    </source>
</evidence>
<feature type="non-terminal residue" evidence="1">
    <location>
        <position position="1"/>
    </location>
</feature>
<dbReference type="EMBL" id="BART01014344">
    <property type="protein sequence ID" value="GAG87600.1"/>
    <property type="molecule type" value="Genomic_DNA"/>
</dbReference>
<comment type="caution">
    <text evidence="1">The sequence shown here is derived from an EMBL/GenBank/DDBJ whole genome shotgun (WGS) entry which is preliminary data.</text>
</comment>
<dbReference type="AlphaFoldDB" id="X1AXU8"/>
<accession>X1AXU8</accession>
<name>X1AXU8_9ZZZZ</name>
<sequence>KIKDTILRLKSVYSTIDYDPMFLFSIIENSSSLLKSSKPFSFNLEDDRTYKKMPKESIFIFLREF</sequence>
<protein>
    <submittedName>
        <fullName evidence="1">Uncharacterized protein</fullName>
    </submittedName>
</protein>
<organism evidence="1">
    <name type="scientific">marine sediment metagenome</name>
    <dbReference type="NCBI Taxonomy" id="412755"/>
    <lineage>
        <taxon>unclassified sequences</taxon>
        <taxon>metagenomes</taxon>
        <taxon>ecological metagenomes</taxon>
    </lineage>
</organism>